<accession>A0ABT0A5Y8</accession>
<reference evidence="1 2" key="1">
    <citation type="submission" date="2022-03" db="EMBL/GenBank/DDBJ databases">
        <title>Luteimonas soily sp. nov., a novel bacterium isolated from the soil.</title>
        <authorList>
            <person name="Zhang X."/>
        </authorList>
    </citation>
    <scope>NUCLEOTIDE SEQUENCE [LARGE SCALE GENOMIC DNA]</scope>
    <source>
        <strain evidence="1 2">50</strain>
    </source>
</reference>
<dbReference type="RefSeq" id="WP_243321729.1">
    <property type="nucleotide sequence ID" value="NZ_JALGCL010000003.1"/>
</dbReference>
<evidence type="ECO:0000313" key="1">
    <source>
        <dbReference type="EMBL" id="MCJ0826355.1"/>
    </source>
</evidence>
<gene>
    <name evidence="1" type="ORF">MQC88_10400</name>
</gene>
<comment type="caution">
    <text evidence="1">The sequence shown here is derived from an EMBL/GenBank/DDBJ whole genome shotgun (WGS) entry which is preliminary data.</text>
</comment>
<dbReference type="EMBL" id="JALGCL010000003">
    <property type="protein sequence ID" value="MCJ0826355.1"/>
    <property type="molecule type" value="Genomic_DNA"/>
</dbReference>
<dbReference type="Proteomes" id="UP001165423">
    <property type="component" value="Unassembled WGS sequence"/>
</dbReference>
<proteinExistence type="predicted"/>
<name>A0ABT0A5Y8_9GAMM</name>
<evidence type="ECO:0000313" key="2">
    <source>
        <dbReference type="Proteomes" id="UP001165423"/>
    </source>
</evidence>
<keyword evidence="2" id="KW-1185">Reference proteome</keyword>
<sequence length="118" mass="12598">MTVLLALASQSAIASQTACTFEGLRASQYYELEFIGYSNVKPMIVFSSTRFDAGKRITLPPENYSLKSFGPEAALVHLEFRNPGNGSLPPSFSLVGRAGKAGLRIGPTVIAGVIKCDD</sequence>
<protein>
    <submittedName>
        <fullName evidence="1">Uncharacterized protein</fullName>
    </submittedName>
</protein>
<organism evidence="1 2">
    <name type="scientific">Cognatiluteimonas sedimenti</name>
    <dbReference type="NCBI Taxonomy" id="2927791"/>
    <lineage>
        <taxon>Bacteria</taxon>
        <taxon>Pseudomonadati</taxon>
        <taxon>Pseudomonadota</taxon>
        <taxon>Gammaproteobacteria</taxon>
        <taxon>Lysobacterales</taxon>
        <taxon>Lysobacteraceae</taxon>
        <taxon>Cognatiluteimonas</taxon>
    </lineage>
</organism>